<dbReference type="PANTHER" id="PTHR30405:SF25">
    <property type="entry name" value="RNA-GUIDED DNA ENDONUCLEASE INSQ-RELATED"/>
    <property type="match status" value="1"/>
</dbReference>
<evidence type="ECO:0000256" key="5">
    <source>
        <dbReference type="ARBA" id="ARBA00022833"/>
    </source>
</evidence>
<protein>
    <submittedName>
        <fullName evidence="11">Transposase</fullName>
    </submittedName>
</protein>
<dbReference type="RefSeq" id="WP_094269303.1">
    <property type="nucleotide sequence ID" value="NZ_NOIH01000022.1"/>
</dbReference>
<dbReference type="InterPro" id="IPR001959">
    <property type="entry name" value="Transposase"/>
</dbReference>
<feature type="domain" description="Cas12f1-like TNB" evidence="9">
    <location>
        <begin position="330"/>
        <end position="395"/>
    </location>
</feature>
<dbReference type="Pfam" id="PF01385">
    <property type="entry name" value="OrfB_IS605"/>
    <property type="match status" value="1"/>
</dbReference>
<dbReference type="EMBL" id="NOIH01000022">
    <property type="protein sequence ID" value="OYD52987.1"/>
    <property type="molecule type" value="Genomic_DNA"/>
</dbReference>
<dbReference type="InterPro" id="IPR051399">
    <property type="entry name" value="RNA-guided_DNA_endo/Transpos"/>
</dbReference>
<keyword evidence="3" id="KW-0815">Transposition</keyword>
<feature type="domain" description="Probable transposase IS891/IS1136/IS1341" evidence="8">
    <location>
        <begin position="176"/>
        <end position="302"/>
    </location>
</feature>
<evidence type="ECO:0000256" key="1">
    <source>
        <dbReference type="ARBA" id="ARBA00008761"/>
    </source>
</evidence>
<dbReference type="NCBIfam" id="TIGR01766">
    <property type="entry name" value="IS200/IS605 family accessory protein TnpB-like domain"/>
    <property type="match status" value="1"/>
</dbReference>
<dbReference type="GO" id="GO:0006310">
    <property type="term" value="P:DNA recombination"/>
    <property type="evidence" value="ECO:0007669"/>
    <property type="project" value="UniProtKB-KW"/>
</dbReference>
<evidence type="ECO:0000256" key="7">
    <source>
        <dbReference type="ARBA" id="ARBA00023172"/>
    </source>
</evidence>
<dbReference type="Pfam" id="PF12323">
    <property type="entry name" value="HTH_OrfB_IS605"/>
    <property type="match status" value="1"/>
</dbReference>
<accession>A0A235EWR4</accession>
<comment type="similarity">
    <text evidence="2">In the N-terminal section; belongs to the transposase 2 family.</text>
</comment>
<dbReference type="PANTHER" id="PTHR30405">
    <property type="entry name" value="TRANSPOSASE"/>
    <property type="match status" value="1"/>
</dbReference>
<dbReference type="Proteomes" id="UP000215181">
    <property type="component" value="Unassembled WGS sequence"/>
</dbReference>
<dbReference type="GO" id="GO:0003677">
    <property type="term" value="F:DNA binding"/>
    <property type="evidence" value="ECO:0007669"/>
    <property type="project" value="UniProtKB-KW"/>
</dbReference>
<evidence type="ECO:0000259" key="9">
    <source>
        <dbReference type="Pfam" id="PF07282"/>
    </source>
</evidence>
<evidence type="ECO:0000259" key="10">
    <source>
        <dbReference type="Pfam" id="PF12323"/>
    </source>
</evidence>
<dbReference type="OrthoDB" id="5560528at2"/>
<sequence length="433" mass="48335">MSEGAGFHRAYRYRLRSNRKAEAVLRRWAGCSRKVWNLALAEQQARRERGEKYAGFAGMCQWVTTWRKAPETAYLAEVPVHVLQNVVRALDGAFQRFFRKEGGYPKFKRRGDPIGLRETDVKCFSVDAANGRIRFPKVGWLRYRASRPIEGRAITATLRAEADGWYVSIACAFEPKALERGPKACGIDRGVANFAAFDTGRRIAPLEAHKRSLQRLRRYQRAVARKIEAAKVAAGIPKGKPFPKGFRLHPSNRLRKAQARVAKIHQGIARQRADFLHKLSTQIAREHALVCLEDLKVRSMSASAAGSQEAPGKRVRQKAGLNRSILDQGWSMFKDQLAYKLEWRDGVLVLVHPAYTSQRCHACAHTHADNRKGEVFRCRSCGHTDHADVNAAKNILAAGHAVLAGDGHALVEGQVQSGRPVKREPTEGVGRAA</sequence>
<evidence type="ECO:0000259" key="8">
    <source>
        <dbReference type="Pfam" id="PF01385"/>
    </source>
</evidence>
<dbReference type="GO" id="GO:0046872">
    <property type="term" value="F:metal ion binding"/>
    <property type="evidence" value="ECO:0007669"/>
    <property type="project" value="UniProtKB-KW"/>
</dbReference>
<gene>
    <name evidence="11" type="ORF">CGK74_15280</name>
</gene>
<dbReference type="AlphaFoldDB" id="A0A235EWR4"/>
<dbReference type="Pfam" id="PF07282">
    <property type="entry name" value="Cas12f1-like_TNB"/>
    <property type="match status" value="1"/>
</dbReference>
<evidence type="ECO:0000256" key="6">
    <source>
        <dbReference type="ARBA" id="ARBA00023125"/>
    </source>
</evidence>
<dbReference type="GO" id="GO:0032196">
    <property type="term" value="P:transposition"/>
    <property type="evidence" value="ECO:0007669"/>
    <property type="project" value="UniProtKB-KW"/>
</dbReference>
<dbReference type="NCBIfam" id="NF040570">
    <property type="entry name" value="guided_TnpB"/>
    <property type="match status" value="1"/>
</dbReference>
<evidence type="ECO:0000313" key="12">
    <source>
        <dbReference type="Proteomes" id="UP000215181"/>
    </source>
</evidence>
<comment type="caution">
    <text evidence="11">The sequence shown here is derived from an EMBL/GenBank/DDBJ whole genome shotgun (WGS) entry which is preliminary data.</text>
</comment>
<proteinExistence type="inferred from homology"/>
<evidence type="ECO:0000256" key="4">
    <source>
        <dbReference type="ARBA" id="ARBA00022723"/>
    </source>
</evidence>
<keyword evidence="6" id="KW-0238">DNA-binding</keyword>
<keyword evidence="12" id="KW-1185">Reference proteome</keyword>
<evidence type="ECO:0000313" key="11">
    <source>
        <dbReference type="EMBL" id="OYD52987.1"/>
    </source>
</evidence>
<comment type="similarity">
    <text evidence="1">In the C-terminal section; belongs to the transposase 35 family.</text>
</comment>
<keyword evidence="7" id="KW-0233">DNA recombination</keyword>
<keyword evidence="5" id="KW-0862">Zinc</keyword>
<evidence type="ECO:0000256" key="2">
    <source>
        <dbReference type="ARBA" id="ARBA00011044"/>
    </source>
</evidence>
<dbReference type="InterPro" id="IPR010095">
    <property type="entry name" value="Cas12f1-like_TNB"/>
</dbReference>
<keyword evidence="4" id="KW-0479">Metal-binding</keyword>
<dbReference type="InterPro" id="IPR021027">
    <property type="entry name" value="Transposase_put_HTH"/>
</dbReference>
<organism evidence="11 12">
    <name type="scientific">Thauera propionica</name>
    <dbReference type="NCBI Taxonomy" id="2019431"/>
    <lineage>
        <taxon>Bacteria</taxon>
        <taxon>Pseudomonadati</taxon>
        <taxon>Pseudomonadota</taxon>
        <taxon>Betaproteobacteria</taxon>
        <taxon>Rhodocyclales</taxon>
        <taxon>Zoogloeaceae</taxon>
        <taxon>Thauera</taxon>
    </lineage>
</organism>
<evidence type="ECO:0000256" key="3">
    <source>
        <dbReference type="ARBA" id="ARBA00022578"/>
    </source>
</evidence>
<feature type="domain" description="Transposase putative helix-turn-helix" evidence="10">
    <location>
        <begin position="8"/>
        <end position="52"/>
    </location>
</feature>
<name>A0A235EWR4_9RHOO</name>
<reference evidence="11 12" key="1">
    <citation type="submission" date="2017-07" db="EMBL/GenBank/DDBJ databases">
        <title>Thauera sp. KNDSS-Mac4 genome sequence and assembly.</title>
        <authorList>
            <person name="Mayilraj S."/>
        </authorList>
    </citation>
    <scope>NUCLEOTIDE SEQUENCE [LARGE SCALE GENOMIC DNA]</scope>
    <source>
        <strain evidence="11 12">KNDSS-Mac4</strain>
    </source>
</reference>